<evidence type="ECO:0000256" key="6">
    <source>
        <dbReference type="SAM" id="MobiDB-lite"/>
    </source>
</evidence>
<feature type="domain" description="Aminotransferase class V" evidence="7">
    <location>
        <begin position="70"/>
        <end position="370"/>
    </location>
</feature>
<evidence type="ECO:0000256" key="5">
    <source>
        <dbReference type="PIRSR" id="PIRSR000524-50"/>
    </source>
</evidence>
<dbReference type="PANTHER" id="PTHR21152:SF40">
    <property type="entry name" value="ALANINE--GLYOXYLATE AMINOTRANSFERASE"/>
    <property type="match status" value="1"/>
</dbReference>
<feature type="modified residue" description="N6-(pyridoxal phosphate)lysine" evidence="5">
    <location>
        <position position="237"/>
    </location>
</feature>
<comment type="cofactor">
    <cofactor evidence="1 5">
        <name>pyridoxal 5'-phosphate</name>
        <dbReference type="ChEBI" id="CHEBI:597326"/>
    </cofactor>
</comment>
<comment type="caution">
    <text evidence="8">The sequence shown here is derived from an EMBL/GenBank/DDBJ whole genome shotgun (WGS) entry which is preliminary data.</text>
</comment>
<dbReference type="Proteomes" id="UP000317371">
    <property type="component" value="Unassembled WGS sequence"/>
</dbReference>
<protein>
    <submittedName>
        <fullName evidence="8">Alanine--glyoxylate aminotransferase family protein</fullName>
    </submittedName>
</protein>
<dbReference type="InterPro" id="IPR000192">
    <property type="entry name" value="Aminotrans_V_dom"/>
</dbReference>
<dbReference type="PIRSF" id="PIRSF000524">
    <property type="entry name" value="SPT"/>
    <property type="match status" value="1"/>
</dbReference>
<keyword evidence="9" id="KW-1185">Reference proteome</keyword>
<dbReference type="InterPro" id="IPR015422">
    <property type="entry name" value="PyrdxlP-dep_Trfase_small"/>
</dbReference>
<dbReference type="EMBL" id="VIGC01000037">
    <property type="protein sequence ID" value="TQE93593.1"/>
    <property type="molecule type" value="Genomic_DNA"/>
</dbReference>
<evidence type="ECO:0000256" key="4">
    <source>
        <dbReference type="PIRSR" id="PIRSR000524-1"/>
    </source>
</evidence>
<evidence type="ECO:0000313" key="9">
    <source>
        <dbReference type="Proteomes" id="UP000317371"/>
    </source>
</evidence>
<dbReference type="InterPro" id="IPR015421">
    <property type="entry name" value="PyrdxlP-dep_Trfase_major"/>
</dbReference>
<feature type="binding site" evidence="4">
    <location>
        <position position="380"/>
    </location>
    <ligand>
        <name>substrate</name>
    </ligand>
</feature>
<dbReference type="InParanoid" id="A0A540VC10"/>
<dbReference type="GO" id="GO:0004760">
    <property type="term" value="F:L-serine-pyruvate transaminase activity"/>
    <property type="evidence" value="ECO:0007669"/>
    <property type="project" value="TreeGrafter"/>
</dbReference>
<organism evidence="8 9">
    <name type="scientific">Litorilinea aerophila</name>
    <dbReference type="NCBI Taxonomy" id="1204385"/>
    <lineage>
        <taxon>Bacteria</taxon>
        <taxon>Bacillati</taxon>
        <taxon>Chloroflexota</taxon>
        <taxon>Caldilineae</taxon>
        <taxon>Caldilineales</taxon>
        <taxon>Caldilineaceae</taxon>
        <taxon>Litorilinea</taxon>
    </lineage>
</organism>
<dbReference type="SUPFAM" id="SSF53383">
    <property type="entry name" value="PLP-dependent transferases"/>
    <property type="match status" value="1"/>
</dbReference>
<dbReference type="OrthoDB" id="389074at2"/>
<reference evidence="8 9" key="1">
    <citation type="submission" date="2019-06" db="EMBL/GenBank/DDBJ databases">
        <title>Genome sequence of Litorilinea aerophila BAA-2444.</title>
        <authorList>
            <person name="Maclea K.S."/>
            <person name="Maurais E.G."/>
            <person name="Iannazzi L.C."/>
        </authorList>
    </citation>
    <scope>NUCLEOTIDE SEQUENCE [LARGE SCALE GENOMIC DNA]</scope>
    <source>
        <strain evidence="8 9">ATCC BAA-2444</strain>
    </source>
</reference>
<comment type="similarity">
    <text evidence="2">Belongs to the class-V pyridoxal-phosphate-dependent aminotransferase family.</text>
</comment>
<dbReference type="GO" id="GO:0008453">
    <property type="term" value="F:alanine-glyoxylate transaminase activity"/>
    <property type="evidence" value="ECO:0007669"/>
    <property type="project" value="TreeGrafter"/>
</dbReference>
<keyword evidence="8" id="KW-0808">Transferase</keyword>
<dbReference type="Pfam" id="PF00266">
    <property type="entry name" value="Aminotran_5"/>
    <property type="match status" value="1"/>
</dbReference>
<evidence type="ECO:0000256" key="2">
    <source>
        <dbReference type="ARBA" id="ARBA00009236"/>
    </source>
</evidence>
<accession>A0A540VC10</accession>
<evidence type="ECO:0000256" key="1">
    <source>
        <dbReference type="ARBA" id="ARBA00001933"/>
    </source>
</evidence>
<keyword evidence="8" id="KW-0032">Aminotransferase</keyword>
<gene>
    <name evidence="8" type="ORF">FKZ61_20835</name>
</gene>
<proteinExistence type="inferred from homology"/>
<dbReference type="PANTHER" id="PTHR21152">
    <property type="entry name" value="AMINOTRANSFERASE CLASS V"/>
    <property type="match status" value="1"/>
</dbReference>
<dbReference type="GO" id="GO:0019265">
    <property type="term" value="P:glycine biosynthetic process, by transamination of glyoxylate"/>
    <property type="evidence" value="ECO:0007669"/>
    <property type="project" value="TreeGrafter"/>
</dbReference>
<dbReference type="AlphaFoldDB" id="A0A540VC10"/>
<sequence length="408" mass="44923">MPDRETQPGSADPKKRPASRKCRFAVHQRRSRTMTTVTPTDTQTKPAQRLFIPGPTDVLPDVLAAQTAPMIGHRSDEFESLFAKVEKQLQELFFTQNRVYIVAASGSGLHEAAIRNGVRGRVLNFVNGAFGQRWHQVSLGCDKEAIRVDVTWNTAVKPEIVAEALEKALADGPVDAITVVHNETSTGVMSPVGEIAAVVREISPETLVMVDAVSSFAGVKIPVDEWGLDICLTSSQKALALPPGLAFCAVSDRVLARAETVKGRGWYFDFLNLEKSLQKSTTPATPAISLMRALSVQLDHIFAEGLEARFARHARLAQKAQRWAVERGFELAAEEGYRSHTVTNVANTRNISIKELNRHLATQDMQISNGYGIFKDKAFRLAHMGEVTDQDMDRLFAAMDAYLARQGQ</sequence>
<dbReference type="Gene3D" id="3.40.640.10">
    <property type="entry name" value="Type I PLP-dependent aspartate aminotransferase-like (Major domain)"/>
    <property type="match status" value="1"/>
</dbReference>
<evidence type="ECO:0000313" key="8">
    <source>
        <dbReference type="EMBL" id="TQE93593.1"/>
    </source>
</evidence>
<evidence type="ECO:0000256" key="3">
    <source>
        <dbReference type="ARBA" id="ARBA00022898"/>
    </source>
</evidence>
<dbReference type="Gene3D" id="3.90.1150.10">
    <property type="entry name" value="Aspartate Aminotransferase, domain 1"/>
    <property type="match status" value="1"/>
</dbReference>
<dbReference type="InterPro" id="IPR015424">
    <property type="entry name" value="PyrdxlP-dep_Trfase"/>
</dbReference>
<keyword evidence="3 5" id="KW-0663">Pyridoxal phosphate</keyword>
<name>A0A540VC10_9CHLR</name>
<dbReference type="InterPro" id="IPR024169">
    <property type="entry name" value="SP_NH2Trfase/AEP_transaminase"/>
</dbReference>
<feature type="region of interest" description="Disordered" evidence="6">
    <location>
        <begin position="1"/>
        <end position="21"/>
    </location>
</feature>
<evidence type="ECO:0000259" key="7">
    <source>
        <dbReference type="Pfam" id="PF00266"/>
    </source>
</evidence>